<dbReference type="AlphaFoldDB" id="A0A368LFW1"/>
<accession>A0A368LFW1</accession>
<evidence type="ECO:0000313" key="2">
    <source>
        <dbReference type="Proteomes" id="UP000252479"/>
    </source>
</evidence>
<dbReference type="GeneID" id="303190699"/>
<dbReference type="EMBL" id="QPGL01000004">
    <property type="protein sequence ID" value="RCS68687.1"/>
    <property type="molecule type" value="Genomic_DNA"/>
</dbReference>
<evidence type="ECO:0000313" key="1">
    <source>
        <dbReference type="EMBL" id="RCS68687.1"/>
    </source>
</evidence>
<protein>
    <submittedName>
        <fullName evidence="1">Uncharacterized protein</fullName>
    </submittedName>
</protein>
<proteinExistence type="predicted"/>
<sequence>MVSKQAQQYLIGYIFKPTHNEVHYVRKEATGDLRRSYSHNFTTDRSDELKASSDLEKAKNQIVKLVNKFHDDIEYTFTPVLINAANNTFQRYLEGKWLDEAITPFIKGSEE</sequence>
<comment type="caution">
    <text evidence="1">The sequence shown here is derived from an EMBL/GenBank/DDBJ whole genome shotgun (WGS) entry which is preliminary data.</text>
</comment>
<keyword evidence="2" id="KW-1185">Reference proteome</keyword>
<organism evidence="1 2">
    <name type="scientific">Vibrio casei</name>
    <dbReference type="NCBI Taxonomy" id="673372"/>
    <lineage>
        <taxon>Bacteria</taxon>
        <taxon>Pseudomonadati</taxon>
        <taxon>Pseudomonadota</taxon>
        <taxon>Gammaproteobacteria</taxon>
        <taxon>Vibrionales</taxon>
        <taxon>Vibrionaceae</taxon>
        <taxon>Vibrio</taxon>
    </lineage>
</organism>
<name>A0A368LFW1_9VIBR</name>
<dbReference type="RefSeq" id="WP_086957822.1">
    <property type="nucleotide sequence ID" value="NZ_FUKS01000002.1"/>
</dbReference>
<reference evidence="1 2" key="1">
    <citation type="journal article" date="2017" name="Elife">
        <title>Extensive horizontal gene transfer in cheese-associated bacteria.</title>
        <authorList>
            <person name="Bonham K.S."/>
            <person name="Wolfe B.E."/>
            <person name="Dutton R.J."/>
        </authorList>
    </citation>
    <scope>NUCLEOTIDE SEQUENCE [LARGE SCALE GENOMIC DNA]</scope>
    <source>
        <strain evidence="1 2">JB196</strain>
    </source>
</reference>
<gene>
    <name evidence="1" type="ORF">CIK83_17405</name>
</gene>
<dbReference type="Proteomes" id="UP000252479">
    <property type="component" value="Unassembled WGS sequence"/>
</dbReference>